<feature type="region of interest" description="Disordered" evidence="6">
    <location>
        <begin position="1125"/>
        <end position="1176"/>
    </location>
</feature>
<evidence type="ECO:0000256" key="5">
    <source>
        <dbReference type="SAM" id="Coils"/>
    </source>
</evidence>
<evidence type="ECO:0000256" key="6">
    <source>
        <dbReference type="SAM" id="MobiDB-lite"/>
    </source>
</evidence>
<evidence type="ECO:0000259" key="7">
    <source>
        <dbReference type="PROSITE" id="PS50913"/>
    </source>
</evidence>
<feature type="coiled-coil region" evidence="5">
    <location>
        <begin position="36"/>
        <end position="248"/>
    </location>
</feature>
<evidence type="ECO:0000256" key="2">
    <source>
        <dbReference type="ARBA" id="ARBA00022490"/>
    </source>
</evidence>
<feature type="region of interest" description="Disordered" evidence="6">
    <location>
        <begin position="714"/>
        <end position="733"/>
    </location>
</feature>
<evidence type="ECO:0000256" key="3">
    <source>
        <dbReference type="ARBA" id="ARBA00022553"/>
    </source>
</evidence>
<comment type="caution">
    <text evidence="8">The sequence shown here is derived from an EMBL/GenBank/DDBJ whole genome shotgun (WGS) entry which is preliminary data.</text>
</comment>
<feature type="coiled-coil region" evidence="5">
    <location>
        <begin position="931"/>
        <end position="1061"/>
    </location>
</feature>
<keyword evidence="9" id="KW-1185">Reference proteome</keyword>
<sequence>MDGTAKDTDGAQKRNSLEDLNKEDLIKKCKSLLVIAQRAKQAKDDAGKEIIRLKEQLNTLQMQAEQVHNGERYSDTGRNEKELQLQNEVSAMQEMLTTLTEQKLCFTMEVDKLKKENVTLEKELNQLKLEKASVQEISAQLHCQLGELETAAESYKRQIHRLTNENEALIKQMERLEMEMKKKEDQTSLEVSHDQVKLLEGELQMLHDEVERLNGEDAQKKEQMKQLYETFSKEKSELKRSLENETRQFQQMRSGLILLSSEAYELNVLRMRLSEEVRMFQSDVFNMLQEDTWIAVQKVVMNYVESEIAATKRENSELLGEMNEMNQVLKHRGETVSKLNELNSELEHRLKETNSKLEATEKDLKVKLSELEIKGKALCDLEMDLAKVTKAQQEDMHMKDETIFTLEKEIVKFMECQHELETKTSALEAKEERIHNLEAELAKQVDTLQELKSKDKIITDLEEQIRNLKVVNKAGDREEDGCSTEDCEMKVKLLKDEISTLKGKLQVLEHEIEEMRKENGDVPSEVMSSSTISRAEENARLKDLEETFEERYTKLRAVAVRLKKRVSELTAQQTHLEMEKKKLVSDKSELQAKVAQLSAHAKNLQTMHLEYDRLQDDMEKQKLEVKEFAKALELAVNESATLKVQLLECQEEKECKLKDLEACVKDKQRLELANKELSSHIHSLKKEKEAENIARKENEKELKRLEEELKASEKRLTEEVDHHKNTQEQLDVSRQECKKHSVLSLEMEDYERSVADLTQQLVSQKSKVKELDSHLETQQDINRGLQEQISLLEQRIQSEEARSKEVKEQLNASRRRLLEVEALALEREAMISELLSQIEQHKGKSENLVLQLSELAAEKQRLVECGQNQQDNLNRQVHVLEQHVSRLKENLVEREAELGDLRAEFTNYKVRAQSVLRQKARPDDGSSSLSREDHTEEVAQLKQTAEILKSKLEDVSSKLQSLMVENSALQEDQARVLQRYQELSDTVQDLRNQNSQLHTQLQEAKIEHREALRSQKLQAETLNQCYKQQIEELEERLQKETSALKKQLQDTEEQLHRIQQHSSVVGDVVGHVMQPAESNMLNTPSKHNASPHWNSSTVGFIPVRSGVIMNQQDSENKLEITLLEREEGEGSESVDSTPPHLSASQERRTELIPLEKLLSSPADDENNVSTVSASPGVELSQTKEQLVVSECRIRHLSGLLSEAERDLAKLTQQNQVLKDEIRRQQRSVEREQHAQNFEYLKNIVLKFVTLQGGDERSRLVPVLNTILKLSPEETSQLNIVAKGGPDLQAGGRGWGSYLHLWSGTQ</sequence>
<dbReference type="FunCoup" id="A0A2J7QL95">
    <property type="interactions" value="136"/>
</dbReference>
<feature type="coiled-coil region" evidence="5">
    <location>
        <begin position="308"/>
        <end position="374"/>
    </location>
</feature>
<dbReference type="InterPro" id="IPR000237">
    <property type="entry name" value="GRIP_dom"/>
</dbReference>
<dbReference type="Gene3D" id="1.10.220.60">
    <property type="entry name" value="GRIP domain"/>
    <property type="match status" value="1"/>
</dbReference>
<dbReference type="InParanoid" id="A0A2J7QL95"/>
<name>A0A2J7QL95_9NEOP</name>
<dbReference type="InterPro" id="IPR051841">
    <property type="entry name" value="MT-Golgi_org_protein"/>
</dbReference>
<accession>A0A2J7QL95</accession>
<keyword evidence="2" id="KW-0963">Cytoplasm</keyword>
<keyword evidence="3" id="KW-0597">Phosphoprotein</keyword>
<dbReference type="PROSITE" id="PS50913">
    <property type="entry name" value="GRIP"/>
    <property type="match status" value="1"/>
</dbReference>
<proteinExistence type="predicted"/>
<dbReference type="GO" id="GO:0005794">
    <property type="term" value="C:Golgi apparatus"/>
    <property type="evidence" value="ECO:0007669"/>
    <property type="project" value="TreeGrafter"/>
</dbReference>
<evidence type="ECO:0000256" key="4">
    <source>
        <dbReference type="ARBA" id="ARBA00023054"/>
    </source>
</evidence>
<feature type="domain" description="GRIP" evidence="7">
    <location>
        <begin position="1230"/>
        <end position="1280"/>
    </location>
</feature>
<dbReference type="STRING" id="105785.A0A2J7QL95"/>
<evidence type="ECO:0000313" key="9">
    <source>
        <dbReference type="Proteomes" id="UP000235965"/>
    </source>
</evidence>
<dbReference type="SMART" id="SM00755">
    <property type="entry name" value="Grip"/>
    <property type="match status" value="1"/>
</dbReference>
<keyword evidence="4 5" id="KW-0175">Coiled coil</keyword>
<dbReference type="Pfam" id="PF01465">
    <property type="entry name" value="GRIP"/>
    <property type="match status" value="1"/>
</dbReference>
<dbReference type="Proteomes" id="UP000235965">
    <property type="component" value="Unassembled WGS sequence"/>
</dbReference>
<organism evidence="8 9">
    <name type="scientific">Cryptotermes secundus</name>
    <dbReference type="NCBI Taxonomy" id="105785"/>
    <lineage>
        <taxon>Eukaryota</taxon>
        <taxon>Metazoa</taxon>
        <taxon>Ecdysozoa</taxon>
        <taxon>Arthropoda</taxon>
        <taxon>Hexapoda</taxon>
        <taxon>Insecta</taxon>
        <taxon>Pterygota</taxon>
        <taxon>Neoptera</taxon>
        <taxon>Polyneoptera</taxon>
        <taxon>Dictyoptera</taxon>
        <taxon>Blattodea</taxon>
        <taxon>Blattoidea</taxon>
        <taxon>Termitoidae</taxon>
        <taxon>Kalotermitidae</taxon>
        <taxon>Cryptotermitinae</taxon>
        <taxon>Cryptotermes</taxon>
    </lineage>
</organism>
<feature type="compositionally biased region" description="Polar residues" evidence="6">
    <location>
        <begin position="1167"/>
        <end position="1176"/>
    </location>
</feature>
<reference evidence="8 9" key="1">
    <citation type="submission" date="2017-12" db="EMBL/GenBank/DDBJ databases">
        <title>Hemimetabolous genomes reveal molecular basis of termite eusociality.</title>
        <authorList>
            <person name="Harrison M.C."/>
            <person name="Jongepier E."/>
            <person name="Robertson H.M."/>
            <person name="Arning N."/>
            <person name="Bitard-Feildel T."/>
            <person name="Chao H."/>
            <person name="Childers C.P."/>
            <person name="Dinh H."/>
            <person name="Doddapaneni H."/>
            <person name="Dugan S."/>
            <person name="Gowin J."/>
            <person name="Greiner C."/>
            <person name="Han Y."/>
            <person name="Hu H."/>
            <person name="Hughes D.S.T."/>
            <person name="Huylmans A.-K."/>
            <person name="Kemena C."/>
            <person name="Kremer L.P.M."/>
            <person name="Lee S.L."/>
            <person name="Lopez-Ezquerra A."/>
            <person name="Mallet L."/>
            <person name="Monroy-Kuhn J.M."/>
            <person name="Moser A."/>
            <person name="Murali S.C."/>
            <person name="Muzny D.M."/>
            <person name="Otani S."/>
            <person name="Piulachs M.-D."/>
            <person name="Poelchau M."/>
            <person name="Qu J."/>
            <person name="Schaub F."/>
            <person name="Wada-Katsumata A."/>
            <person name="Worley K.C."/>
            <person name="Xie Q."/>
            <person name="Ylla G."/>
            <person name="Poulsen M."/>
            <person name="Gibbs R.A."/>
            <person name="Schal C."/>
            <person name="Richards S."/>
            <person name="Belles X."/>
            <person name="Korb J."/>
            <person name="Bornberg-Bauer E."/>
        </authorList>
    </citation>
    <scope>NUCLEOTIDE SEQUENCE [LARGE SCALE GENOMIC DNA]</scope>
    <source>
        <tissue evidence="8">Whole body</tissue>
    </source>
</reference>
<dbReference type="OrthoDB" id="1926336at2759"/>
<dbReference type="PANTHER" id="PTHR18902:SF25">
    <property type="entry name" value="GRIP AND COILED-COIL DOMAIN-CONTAINING PROTEIN 2"/>
    <property type="match status" value="1"/>
</dbReference>
<dbReference type="EMBL" id="NEVH01013250">
    <property type="protein sequence ID" value="PNF29356.1"/>
    <property type="molecule type" value="Genomic_DNA"/>
</dbReference>
<feature type="coiled-coil region" evidence="5">
    <location>
        <begin position="420"/>
        <end position="518"/>
    </location>
</feature>
<gene>
    <name evidence="8" type="ORF">B7P43_G07815</name>
</gene>
<feature type="coiled-coil region" evidence="5">
    <location>
        <begin position="1193"/>
        <end position="1234"/>
    </location>
</feature>
<protein>
    <recommendedName>
        <fullName evidence="7">GRIP domain-containing protein</fullName>
    </recommendedName>
</protein>
<feature type="coiled-coil region" evidence="5">
    <location>
        <begin position="552"/>
        <end position="638"/>
    </location>
</feature>
<dbReference type="PANTHER" id="PTHR18902">
    <property type="entry name" value="NUCLEAR MITOTIC APPARATUS PROTEIN 1-RELATED"/>
    <property type="match status" value="1"/>
</dbReference>
<evidence type="ECO:0000256" key="1">
    <source>
        <dbReference type="ARBA" id="ARBA00004496"/>
    </source>
</evidence>
<comment type="subcellular location">
    <subcellularLocation>
        <location evidence="1">Cytoplasm</location>
    </subcellularLocation>
</comment>
<evidence type="ECO:0000313" key="8">
    <source>
        <dbReference type="EMBL" id="PNF29356.1"/>
    </source>
</evidence>